<sequence length="275" mass="29849">MDEAGTGRDDRQPRIPNAVADPPIETISANFVPIWQSVTLRPGLDAALSTPLDGGGAAIFHSRKDDRYAGVPAKLAELVTSDQADVLATAYAPTDPYHEATSPFDSLLKDANDGSGRFIPPLAKGDHDWLRRPLPASVFSKTEQRCLATAVYFEARGESARGQAAVAQVILNRVRNPAYPNTVCKVVYQNDDWFNRCQFSFACDGIADRITDKAAYGLARDVAMAVAAGKIFLPDVASSTHYYASYVNPGWARAMEKMTRIGSHLFYRTFGGGLS</sequence>
<reference evidence="3 4" key="1">
    <citation type="submission" date="2013-02" db="EMBL/GenBank/DDBJ databases">
        <authorList>
            <person name="Genoscope - CEA"/>
        </authorList>
    </citation>
    <scope>NUCLEOTIDE SEQUENCE [LARGE SCALE GENOMIC DNA]</scope>
    <source>
        <strain evidence="3 4">STM 2683</strain>
    </source>
</reference>
<accession>M5EWR2</accession>
<proteinExistence type="predicted"/>
<protein>
    <recommendedName>
        <fullName evidence="2">Cell wall hydrolase SleB domain-containing protein</fullName>
    </recommendedName>
</protein>
<dbReference type="AlphaFoldDB" id="M5EWR2"/>
<gene>
    <name evidence="3" type="ORF">MESS2_740032</name>
</gene>
<dbReference type="InterPro" id="IPR042047">
    <property type="entry name" value="SleB_dom1"/>
</dbReference>
<dbReference type="EMBL" id="CAUM01000144">
    <property type="protein sequence ID" value="CCV08405.1"/>
    <property type="molecule type" value="Genomic_DNA"/>
</dbReference>
<dbReference type="eggNOG" id="COG3773">
    <property type="taxonomic scope" value="Bacteria"/>
</dbReference>
<organism evidence="3 4">
    <name type="scientific">Mesorhizobium metallidurans STM 2683</name>
    <dbReference type="NCBI Taxonomy" id="1297569"/>
    <lineage>
        <taxon>Bacteria</taxon>
        <taxon>Pseudomonadati</taxon>
        <taxon>Pseudomonadota</taxon>
        <taxon>Alphaproteobacteria</taxon>
        <taxon>Hyphomicrobiales</taxon>
        <taxon>Phyllobacteriaceae</taxon>
        <taxon>Mesorhizobium</taxon>
    </lineage>
</organism>
<dbReference type="Pfam" id="PF07486">
    <property type="entry name" value="Hydrolase_2"/>
    <property type="match status" value="1"/>
</dbReference>
<evidence type="ECO:0000259" key="2">
    <source>
        <dbReference type="Pfam" id="PF07486"/>
    </source>
</evidence>
<evidence type="ECO:0000313" key="3">
    <source>
        <dbReference type="EMBL" id="CCV08405.1"/>
    </source>
</evidence>
<dbReference type="OrthoDB" id="9785345at2"/>
<feature type="region of interest" description="Disordered" evidence="1">
    <location>
        <begin position="1"/>
        <end position="21"/>
    </location>
</feature>
<comment type="caution">
    <text evidence="3">The sequence shown here is derived from an EMBL/GenBank/DDBJ whole genome shotgun (WGS) entry which is preliminary data.</text>
</comment>
<dbReference type="GO" id="GO:0016787">
    <property type="term" value="F:hydrolase activity"/>
    <property type="evidence" value="ECO:0007669"/>
    <property type="project" value="InterPro"/>
</dbReference>
<name>M5EWR2_9HYPH</name>
<feature type="domain" description="Cell wall hydrolase SleB" evidence="2">
    <location>
        <begin position="157"/>
        <end position="267"/>
    </location>
</feature>
<evidence type="ECO:0000313" key="4">
    <source>
        <dbReference type="Proteomes" id="UP000012062"/>
    </source>
</evidence>
<dbReference type="InterPro" id="IPR011105">
    <property type="entry name" value="Cell_wall_hydrolase_SleB"/>
</dbReference>
<dbReference type="Gene3D" id="1.10.10.2520">
    <property type="entry name" value="Cell wall hydrolase SleB, domain 1"/>
    <property type="match status" value="1"/>
</dbReference>
<evidence type="ECO:0000256" key="1">
    <source>
        <dbReference type="SAM" id="MobiDB-lite"/>
    </source>
</evidence>
<dbReference type="Proteomes" id="UP000012062">
    <property type="component" value="Unassembled WGS sequence"/>
</dbReference>
<keyword evidence="4" id="KW-1185">Reference proteome</keyword>
<feature type="compositionally biased region" description="Basic and acidic residues" evidence="1">
    <location>
        <begin position="1"/>
        <end position="13"/>
    </location>
</feature>
<dbReference type="STRING" id="1297569.MESS2_740032"/>